<accession>A0A8E0S738</accession>
<evidence type="ECO:0000256" key="2">
    <source>
        <dbReference type="ARBA" id="ARBA00022737"/>
    </source>
</evidence>
<dbReference type="SUPFAM" id="SSF117281">
    <property type="entry name" value="Kelch motif"/>
    <property type="match status" value="1"/>
</dbReference>
<evidence type="ECO:0000313" key="3">
    <source>
        <dbReference type="EMBL" id="KAA0198369.1"/>
    </source>
</evidence>
<dbReference type="OrthoDB" id="45365at2759"/>
<reference evidence="3" key="1">
    <citation type="submission" date="2019-05" db="EMBL/GenBank/DDBJ databases">
        <title>Annotation for the trematode Fasciolopsis buski.</title>
        <authorList>
            <person name="Choi Y.-J."/>
        </authorList>
    </citation>
    <scope>NUCLEOTIDE SEQUENCE</scope>
    <source>
        <strain evidence="3">HT</strain>
        <tissue evidence="3">Whole worm</tissue>
    </source>
</reference>
<dbReference type="PANTHER" id="PTHR24412:SF451">
    <property type="entry name" value="KELCH-LIKE PROTEIN 20"/>
    <property type="match status" value="1"/>
</dbReference>
<dbReference type="InterPro" id="IPR015915">
    <property type="entry name" value="Kelch-typ_b-propeller"/>
</dbReference>
<protein>
    <submittedName>
        <fullName evidence="3">Kelch protein 20</fullName>
    </submittedName>
</protein>
<keyword evidence="2" id="KW-0677">Repeat</keyword>
<organism evidence="3 4">
    <name type="scientific">Fasciolopsis buskii</name>
    <dbReference type="NCBI Taxonomy" id="27845"/>
    <lineage>
        <taxon>Eukaryota</taxon>
        <taxon>Metazoa</taxon>
        <taxon>Spiralia</taxon>
        <taxon>Lophotrochozoa</taxon>
        <taxon>Platyhelminthes</taxon>
        <taxon>Trematoda</taxon>
        <taxon>Digenea</taxon>
        <taxon>Plagiorchiida</taxon>
        <taxon>Echinostomata</taxon>
        <taxon>Echinostomatoidea</taxon>
        <taxon>Fasciolidae</taxon>
        <taxon>Fasciolopsis</taxon>
    </lineage>
</organism>
<dbReference type="Gene3D" id="2.120.10.80">
    <property type="entry name" value="Kelch-type beta propeller"/>
    <property type="match status" value="1"/>
</dbReference>
<comment type="caution">
    <text evidence="3">The sequence shown here is derived from an EMBL/GenBank/DDBJ whole genome shotgun (WGS) entry which is preliminary data.</text>
</comment>
<dbReference type="PANTHER" id="PTHR24412">
    <property type="entry name" value="KELCH PROTEIN"/>
    <property type="match status" value="1"/>
</dbReference>
<keyword evidence="4" id="KW-1185">Reference proteome</keyword>
<dbReference type="AlphaFoldDB" id="A0A8E0S738"/>
<evidence type="ECO:0000256" key="1">
    <source>
        <dbReference type="ARBA" id="ARBA00022441"/>
    </source>
</evidence>
<gene>
    <name evidence="3" type="ORF">FBUS_01459</name>
</gene>
<dbReference type="Proteomes" id="UP000728185">
    <property type="component" value="Unassembled WGS sequence"/>
</dbReference>
<dbReference type="EMBL" id="LUCM01001791">
    <property type="protein sequence ID" value="KAA0198369.1"/>
    <property type="molecule type" value="Genomic_DNA"/>
</dbReference>
<keyword evidence="1" id="KW-0880">Kelch repeat</keyword>
<dbReference type="SMART" id="SM00612">
    <property type="entry name" value="Kelch"/>
    <property type="match status" value="2"/>
</dbReference>
<dbReference type="InterPro" id="IPR006652">
    <property type="entry name" value="Kelch_1"/>
</dbReference>
<evidence type="ECO:0000313" key="4">
    <source>
        <dbReference type="Proteomes" id="UP000728185"/>
    </source>
</evidence>
<dbReference type="Pfam" id="PF01344">
    <property type="entry name" value="Kelch_1"/>
    <property type="match status" value="2"/>
</dbReference>
<proteinExistence type="predicted"/>
<name>A0A8E0S738_9TREM</name>
<sequence>MNGRPMSLSPLLAALNGFRYANGGQGGVSWHNFVERYDPVVDKCTRVASVVLFSRCRLCCAQRPLVCSRWLRGTAASALLPRVVTWHRMSFTGARRRHLGLALYNGLIYAVGGRGEVTDSSLADCLDPITYTWSPVMSMTLRRSGVGLTVVNNRLIAIGGFDGATYLKTDEFYDPDANC</sequence>